<dbReference type="SMART" id="SM00387">
    <property type="entry name" value="HATPase_c"/>
    <property type="match status" value="1"/>
</dbReference>
<evidence type="ECO:0000256" key="8">
    <source>
        <dbReference type="ARBA" id="ARBA00022777"/>
    </source>
</evidence>
<dbReference type="Pfam" id="PF00989">
    <property type="entry name" value="PAS"/>
    <property type="match status" value="1"/>
</dbReference>
<evidence type="ECO:0000256" key="15">
    <source>
        <dbReference type="SAM" id="Phobius"/>
    </source>
</evidence>
<dbReference type="RefSeq" id="WP_015151684.1">
    <property type="nucleotide sequence ID" value="NC_019693.1"/>
</dbReference>
<evidence type="ECO:0000256" key="9">
    <source>
        <dbReference type="ARBA" id="ARBA00022840"/>
    </source>
</evidence>
<keyword evidence="15" id="KW-0812">Transmembrane</keyword>
<dbReference type="InterPro" id="IPR004358">
    <property type="entry name" value="Sig_transdc_His_kin-like_C"/>
</dbReference>
<evidence type="ECO:0000256" key="5">
    <source>
        <dbReference type="ARBA" id="ARBA00022553"/>
    </source>
</evidence>
<dbReference type="Pfam" id="PF00512">
    <property type="entry name" value="HisKA"/>
    <property type="match status" value="1"/>
</dbReference>
<dbReference type="SMART" id="SM00388">
    <property type="entry name" value="HisKA"/>
    <property type="match status" value="1"/>
</dbReference>
<dbReference type="SMART" id="SM00086">
    <property type="entry name" value="PAC"/>
    <property type="match status" value="1"/>
</dbReference>
<dbReference type="FunFam" id="1.10.287.130:FF:000038">
    <property type="entry name" value="Sensory transduction histidine kinase"/>
    <property type="match status" value="1"/>
</dbReference>
<dbReference type="EMBL" id="CP003607">
    <property type="protein sequence ID" value="AFY85075.1"/>
    <property type="molecule type" value="Genomic_DNA"/>
</dbReference>
<feature type="domain" description="Response regulatory" evidence="17">
    <location>
        <begin position="496"/>
        <end position="613"/>
    </location>
</feature>
<dbReference type="SMART" id="SM00091">
    <property type="entry name" value="PAS"/>
    <property type="match status" value="1"/>
</dbReference>
<dbReference type="InterPro" id="IPR003594">
    <property type="entry name" value="HATPase_dom"/>
</dbReference>
<dbReference type="GO" id="GO:0006355">
    <property type="term" value="P:regulation of DNA-templated transcription"/>
    <property type="evidence" value="ECO:0007669"/>
    <property type="project" value="InterPro"/>
</dbReference>
<dbReference type="InterPro" id="IPR000014">
    <property type="entry name" value="PAS"/>
</dbReference>
<dbReference type="InterPro" id="IPR036097">
    <property type="entry name" value="HisK_dim/P_sf"/>
</dbReference>
<evidence type="ECO:0000256" key="10">
    <source>
        <dbReference type="ARBA" id="ARBA00023012"/>
    </source>
</evidence>
<dbReference type="PANTHER" id="PTHR43047">
    <property type="entry name" value="TWO-COMPONENT HISTIDINE PROTEIN KINASE"/>
    <property type="match status" value="1"/>
</dbReference>
<dbReference type="PRINTS" id="PR00344">
    <property type="entry name" value="BCTRLSENSOR"/>
</dbReference>
<keyword evidence="12" id="KW-0131">Cell cycle</keyword>
<evidence type="ECO:0000256" key="11">
    <source>
        <dbReference type="ARBA" id="ARBA00023136"/>
    </source>
</evidence>
<evidence type="ECO:0000259" key="19">
    <source>
        <dbReference type="PROSITE" id="PS50113"/>
    </source>
</evidence>
<dbReference type="CDD" id="cd16922">
    <property type="entry name" value="HATPase_EvgS-ArcB-TorS-like"/>
    <property type="match status" value="1"/>
</dbReference>
<dbReference type="InterPro" id="IPR036890">
    <property type="entry name" value="HATPase_C_sf"/>
</dbReference>
<dbReference type="Pfam" id="PF02518">
    <property type="entry name" value="HATPase_c"/>
    <property type="match status" value="1"/>
</dbReference>
<dbReference type="AlphaFoldDB" id="K9TR81"/>
<dbReference type="OrthoDB" id="459598at2"/>
<dbReference type="Gene3D" id="3.40.50.2300">
    <property type="match status" value="1"/>
</dbReference>
<feature type="transmembrane region" description="Helical" evidence="15">
    <location>
        <begin position="67"/>
        <end position="86"/>
    </location>
</feature>
<keyword evidence="10" id="KW-0902">Two-component regulatory system</keyword>
<dbReference type="InterPro" id="IPR003661">
    <property type="entry name" value="HisK_dim/P_dom"/>
</dbReference>
<comment type="similarity">
    <text evidence="3">In the N-terminal section; belongs to the phytochrome family.</text>
</comment>
<keyword evidence="8" id="KW-0418">Kinase</keyword>
<evidence type="ECO:0000256" key="6">
    <source>
        <dbReference type="ARBA" id="ARBA00022679"/>
    </source>
</evidence>
<dbReference type="PROSITE" id="PS50109">
    <property type="entry name" value="HIS_KIN"/>
    <property type="match status" value="1"/>
</dbReference>
<sequence>MHNNFQFYLVFLSFVSRQYFYKPYHISVPLFFSKPYLLISALWIVGSDRMIAFLFRQPGIESLTHLQTIKGCVYVTIVAIILYYAIVRYTSEIHQSKKELELNERRLDAIIETNADGILVFDSNGRITLTNAAAQKHLGLHRQNIIGCSYKETIWQIQPLDARGLPENQLPFLQVMQKGRPAYEMEYAIARQDGTQIFVSINAAPLYDRQGRMDGVVAAITDITQHKQAEAVARARDIAEARNRAKSEFLAQMSHEIRTPLNSILGLSQMLQREIFGSLNPKQKEYISRIKSSGDHLLELINDILDLSKVEAGKEELKFSEIPVPELCKYCLKVMQERAVDRGLRLTSKIDPQIRLCIADERRLKQMLLNLLSNAIKFTPKGEVSLIVEQQPGGIGFTVIDTGIGISEEHLPLVFDPFRQLDNDLNHNIQGTGLGLALTRDLAHLHGGDVLVSSTLGVGSRFTIILPDPPPGYVPTVPDDELPAIVIPEAGDRNGRILIVDYDGSSTLLLQDYLQAVGHLVKVIGYSANFLEEVFSFDPYLILLDVQFAHLAMGLQLVEELRKNPNVQQLPVVVVTAMAMSGDRERCLAAGATDYLSKPIQLEVLDEMLLRYIPPIV</sequence>
<dbReference type="eggNOG" id="COG5002">
    <property type="taxonomic scope" value="Bacteria"/>
</dbReference>
<evidence type="ECO:0000259" key="18">
    <source>
        <dbReference type="PROSITE" id="PS50112"/>
    </source>
</evidence>
<dbReference type="SUPFAM" id="SSF47384">
    <property type="entry name" value="Homodimeric domain of signal transducing histidine kinase"/>
    <property type="match status" value="1"/>
</dbReference>
<keyword evidence="9" id="KW-0067">ATP-binding</keyword>
<dbReference type="NCBIfam" id="TIGR00229">
    <property type="entry name" value="sensory_box"/>
    <property type="match status" value="1"/>
</dbReference>
<dbReference type="InParanoid" id="K9TR81"/>
<dbReference type="PROSITE" id="PS50113">
    <property type="entry name" value="PAC"/>
    <property type="match status" value="1"/>
</dbReference>
<proteinExistence type="inferred from homology"/>
<dbReference type="PROSITE" id="PS50112">
    <property type="entry name" value="PAS"/>
    <property type="match status" value="1"/>
</dbReference>
<comment type="subcellular location">
    <subcellularLocation>
        <location evidence="2">Membrane</location>
    </subcellularLocation>
</comment>
<dbReference type="HOGENOM" id="CLU_000445_114_15_3"/>
<evidence type="ECO:0000256" key="13">
    <source>
        <dbReference type="ARBA" id="ARBA00074306"/>
    </source>
</evidence>
<evidence type="ECO:0000256" key="14">
    <source>
        <dbReference type="PROSITE-ProRule" id="PRU00169"/>
    </source>
</evidence>
<accession>K9TR81</accession>
<dbReference type="FunFam" id="3.30.565.10:FF:000010">
    <property type="entry name" value="Sensor histidine kinase RcsC"/>
    <property type="match status" value="1"/>
</dbReference>
<reference evidence="20 21" key="1">
    <citation type="submission" date="2012-06" db="EMBL/GenBank/DDBJ databases">
        <title>Finished chromosome of genome of Oscillatoria acuminata PCC 6304.</title>
        <authorList>
            <consortium name="US DOE Joint Genome Institute"/>
            <person name="Gugger M."/>
            <person name="Coursin T."/>
            <person name="Rippka R."/>
            <person name="Tandeau De Marsac N."/>
            <person name="Huntemann M."/>
            <person name="Wei C.-L."/>
            <person name="Han J."/>
            <person name="Detter J.C."/>
            <person name="Han C."/>
            <person name="Tapia R."/>
            <person name="Davenport K."/>
            <person name="Daligault H."/>
            <person name="Erkkila T."/>
            <person name="Gu W."/>
            <person name="Munk A.C.C."/>
            <person name="Teshima H."/>
            <person name="Xu Y."/>
            <person name="Chain P."/>
            <person name="Chen A."/>
            <person name="Krypides N."/>
            <person name="Mavromatis K."/>
            <person name="Markowitz V."/>
            <person name="Szeto E."/>
            <person name="Ivanova N."/>
            <person name="Mikhailova N."/>
            <person name="Ovchinnikova G."/>
            <person name="Pagani I."/>
            <person name="Pati A."/>
            <person name="Goodwin L."/>
            <person name="Peters L."/>
            <person name="Pitluck S."/>
            <person name="Woyke T."/>
            <person name="Kerfeld C."/>
        </authorList>
    </citation>
    <scope>NUCLEOTIDE SEQUENCE [LARGE SCALE GENOMIC DNA]</scope>
    <source>
        <strain evidence="20 21">PCC 6304</strain>
    </source>
</reference>
<dbReference type="InterPro" id="IPR035965">
    <property type="entry name" value="PAS-like_dom_sf"/>
</dbReference>
<gene>
    <name evidence="20" type="ORF">Oscil6304_5592</name>
</gene>
<organism evidence="20 21">
    <name type="scientific">Oscillatoria acuminata PCC 6304</name>
    <dbReference type="NCBI Taxonomy" id="56110"/>
    <lineage>
        <taxon>Bacteria</taxon>
        <taxon>Bacillati</taxon>
        <taxon>Cyanobacteriota</taxon>
        <taxon>Cyanophyceae</taxon>
        <taxon>Oscillatoriophycideae</taxon>
        <taxon>Oscillatoriales</taxon>
        <taxon>Oscillatoriaceae</taxon>
        <taxon>Oscillatoria</taxon>
    </lineage>
</organism>
<dbReference type="SUPFAM" id="SSF55785">
    <property type="entry name" value="PYP-like sensor domain (PAS domain)"/>
    <property type="match status" value="1"/>
</dbReference>
<dbReference type="InterPro" id="IPR001789">
    <property type="entry name" value="Sig_transdc_resp-reg_receiver"/>
</dbReference>
<feature type="modified residue" description="4-aspartylphosphate" evidence="14">
    <location>
        <position position="545"/>
    </location>
</feature>
<dbReference type="InterPro" id="IPR000700">
    <property type="entry name" value="PAS-assoc_C"/>
</dbReference>
<dbReference type="InterPro" id="IPR001610">
    <property type="entry name" value="PAC"/>
</dbReference>
<evidence type="ECO:0000259" key="17">
    <source>
        <dbReference type="PROSITE" id="PS50110"/>
    </source>
</evidence>
<protein>
    <recommendedName>
        <fullName evidence="13">Circadian input-output histidine kinase CikA</fullName>
        <ecNumber evidence="4">2.7.13.3</ecNumber>
    </recommendedName>
</protein>
<dbReference type="Proteomes" id="UP000010367">
    <property type="component" value="Chromosome"/>
</dbReference>
<evidence type="ECO:0000256" key="12">
    <source>
        <dbReference type="ARBA" id="ARBA00023306"/>
    </source>
</evidence>
<dbReference type="InterPro" id="IPR005467">
    <property type="entry name" value="His_kinase_dom"/>
</dbReference>
<name>K9TR81_9CYAN</name>
<dbReference type="FunCoup" id="K9TR81">
    <property type="interactions" value="299"/>
</dbReference>
<dbReference type="CDD" id="cd00130">
    <property type="entry name" value="PAS"/>
    <property type="match status" value="1"/>
</dbReference>
<feature type="domain" description="Histidine kinase" evidence="16">
    <location>
        <begin position="252"/>
        <end position="470"/>
    </location>
</feature>
<dbReference type="Gene3D" id="1.10.287.130">
    <property type="match status" value="1"/>
</dbReference>
<dbReference type="SUPFAM" id="SSF55874">
    <property type="entry name" value="ATPase domain of HSP90 chaperone/DNA topoisomerase II/histidine kinase"/>
    <property type="match status" value="1"/>
</dbReference>
<dbReference type="InterPro" id="IPR013767">
    <property type="entry name" value="PAS_fold"/>
</dbReference>
<dbReference type="EC" id="2.7.13.3" evidence="4"/>
<dbReference type="CDD" id="cd00082">
    <property type="entry name" value="HisKA"/>
    <property type="match status" value="1"/>
</dbReference>
<keyword evidence="7" id="KW-0547">Nucleotide-binding</keyword>
<dbReference type="SUPFAM" id="SSF52172">
    <property type="entry name" value="CheY-like"/>
    <property type="match status" value="1"/>
</dbReference>
<evidence type="ECO:0000256" key="3">
    <source>
        <dbReference type="ARBA" id="ARBA00006402"/>
    </source>
</evidence>
<keyword evidence="6" id="KW-0808">Transferase</keyword>
<dbReference type="Pfam" id="PF00072">
    <property type="entry name" value="Response_reg"/>
    <property type="match status" value="1"/>
</dbReference>
<keyword evidence="5 14" id="KW-0597">Phosphoprotein</keyword>
<feature type="domain" description="PAS" evidence="18">
    <location>
        <begin position="103"/>
        <end position="147"/>
    </location>
</feature>
<dbReference type="STRING" id="56110.Oscil6304_5592"/>
<keyword evidence="11 15" id="KW-0472">Membrane</keyword>
<dbReference type="GO" id="GO:0000155">
    <property type="term" value="F:phosphorelay sensor kinase activity"/>
    <property type="evidence" value="ECO:0007669"/>
    <property type="project" value="InterPro"/>
</dbReference>
<evidence type="ECO:0000313" key="21">
    <source>
        <dbReference type="Proteomes" id="UP000010367"/>
    </source>
</evidence>
<dbReference type="Gene3D" id="3.30.450.20">
    <property type="entry name" value="PAS domain"/>
    <property type="match status" value="1"/>
</dbReference>
<evidence type="ECO:0000313" key="20">
    <source>
        <dbReference type="EMBL" id="AFY85075.1"/>
    </source>
</evidence>
<keyword evidence="21" id="KW-1185">Reference proteome</keyword>
<evidence type="ECO:0000256" key="4">
    <source>
        <dbReference type="ARBA" id="ARBA00012438"/>
    </source>
</evidence>
<keyword evidence="15" id="KW-1133">Transmembrane helix</keyword>
<dbReference type="PROSITE" id="PS50110">
    <property type="entry name" value="RESPONSE_REGULATORY"/>
    <property type="match status" value="1"/>
</dbReference>
<dbReference type="PANTHER" id="PTHR43047:SF63">
    <property type="entry name" value="HISTIDINE KINASE"/>
    <property type="match status" value="1"/>
</dbReference>
<evidence type="ECO:0000256" key="7">
    <source>
        <dbReference type="ARBA" id="ARBA00022741"/>
    </source>
</evidence>
<dbReference type="KEGG" id="oac:Oscil6304_5592"/>
<dbReference type="InterPro" id="IPR011006">
    <property type="entry name" value="CheY-like_superfamily"/>
</dbReference>
<dbReference type="GO" id="GO:0005886">
    <property type="term" value="C:plasma membrane"/>
    <property type="evidence" value="ECO:0007669"/>
    <property type="project" value="TreeGrafter"/>
</dbReference>
<evidence type="ECO:0000259" key="16">
    <source>
        <dbReference type="PROSITE" id="PS50109"/>
    </source>
</evidence>
<evidence type="ECO:0000256" key="2">
    <source>
        <dbReference type="ARBA" id="ARBA00004370"/>
    </source>
</evidence>
<evidence type="ECO:0000256" key="1">
    <source>
        <dbReference type="ARBA" id="ARBA00000085"/>
    </source>
</evidence>
<dbReference type="Gene3D" id="3.30.565.10">
    <property type="entry name" value="Histidine kinase-like ATPase, C-terminal domain"/>
    <property type="match status" value="1"/>
</dbReference>
<dbReference type="GO" id="GO:0005524">
    <property type="term" value="F:ATP binding"/>
    <property type="evidence" value="ECO:0007669"/>
    <property type="project" value="UniProtKB-KW"/>
</dbReference>
<dbReference type="GO" id="GO:0009927">
    <property type="term" value="F:histidine phosphotransfer kinase activity"/>
    <property type="evidence" value="ECO:0007669"/>
    <property type="project" value="TreeGrafter"/>
</dbReference>
<comment type="catalytic activity">
    <reaction evidence="1">
        <text>ATP + protein L-histidine = ADP + protein N-phospho-L-histidine.</text>
        <dbReference type="EC" id="2.7.13.3"/>
    </reaction>
</comment>
<dbReference type="SMART" id="SM00448">
    <property type="entry name" value="REC"/>
    <property type="match status" value="1"/>
</dbReference>
<feature type="domain" description="PAC" evidence="19">
    <location>
        <begin position="183"/>
        <end position="235"/>
    </location>
</feature>